<organism evidence="1 2">
    <name type="scientific">Pedobacter africanus</name>
    <dbReference type="NCBI Taxonomy" id="151894"/>
    <lineage>
        <taxon>Bacteria</taxon>
        <taxon>Pseudomonadati</taxon>
        <taxon>Bacteroidota</taxon>
        <taxon>Sphingobacteriia</taxon>
        <taxon>Sphingobacteriales</taxon>
        <taxon>Sphingobacteriaceae</taxon>
        <taxon>Pedobacter</taxon>
    </lineage>
</organism>
<keyword evidence="2" id="KW-1185">Reference proteome</keyword>
<sequence length="385" mass="43713">MDRNTFDIANILARKYRKETLSVTEEQMLKSWLESNPRNRQLFAELMAKEDTMEMAWLEQIDEDNAWERITQKRKFNSKKALNWAVAASIAILLSFSLYFVLNNRNHNSDQRFVESTDIKYKNDILPANLGAKVILASGKEIKVSDALNVPENEQLAATAQDENQAGTTLLNTLVVPAANFFKLTLADGTLVWVNSGSRLQFPSQFSHKERRVYLSGEAYFEVSKDQKRPFFVETGEVKVRVLGTHFNVSAYNNNKVRTSLAEGAVEVSGNTGSVVIAPGQSAEWSNANLSVGSADLQKDLAWKNNEFYFKSDNIVNIAHQLKVWYDLDITLSENLSLKETYTGEIRRDVRLSEVLRMLELVSDLDFKLNKNQLLITNKKAKPMK</sequence>
<dbReference type="EMBL" id="JAVDTF010000002">
    <property type="protein sequence ID" value="MDR6783899.1"/>
    <property type="molecule type" value="Genomic_DNA"/>
</dbReference>
<reference evidence="1" key="1">
    <citation type="submission" date="2023-07" db="EMBL/GenBank/DDBJ databases">
        <title>Sorghum-associated microbial communities from plants grown in Nebraska, USA.</title>
        <authorList>
            <person name="Schachtman D."/>
        </authorList>
    </citation>
    <scope>NUCLEOTIDE SEQUENCE</scope>
    <source>
        <strain evidence="1">2697</strain>
    </source>
</reference>
<proteinExistence type="predicted"/>
<dbReference type="Proteomes" id="UP001246858">
    <property type="component" value="Unassembled WGS sequence"/>
</dbReference>
<accession>A0ACC6KXP3</accession>
<gene>
    <name evidence="1" type="ORF">J2X78_002464</name>
</gene>
<protein>
    <submittedName>
        <fullName evidence="1">Ferric-dicitrate binding protein FerR (Iron transport regulator)</fullName>
    </submittedName>
</protein>
<evidence type="ECO:0000313" key="1">
    <source>
        <dbReference type="EMBL" id="MDR6783899.1"/>
    </source>
</evidence>
<evidence type="ECO:0000313" key="2">
    <source>
        <dbReference type="Proteomes" id="UP001246858"/>
    </source>
</evidence>
<name>A0ACC6KXP3_9SPHI</name>
<comment type="caution">
    <text evidence="1">The sequence shown here is derived from an EMBL/GenBank/DDBJ whole genome shotgun (WGS) entry which is preliminary data.</text>
</comment>